<feature type="transmembrane region" description="Helical" evidence="1">
    <location>
        <begin position="129"/>
        <end position="150"/>
    </location>
</feature>
<feature type="transmembrane region" description="Helical" evidence="1">
    <location>
        <begin position="51"/>
        <end position="73"/>
    </location>
</feature>
<dbReference type="OrthoDB" id="6424812at2759"/>
<protein>
    <submittedName>
        <fullName evidence="2">Uncharacterized protein</fullName>
    </submittedName>
</protein>
<dbReference type="Proteomes" id="UP000886998">
    <property type="component" value="Unassembled WGS sequence"/>
</dbReference>
<evidence type="ECO:0000313" key="3">
    <source>
        <dbReference type="Proteomes" id="UP000886998"/>
    </source>
</evidence>
<evidence type="ECO:0000256" key="1">
    <source>
        <dbReference type="SAM" id="Phobius"/>
    </source>
</evidence>
<keyword evidence="1" id="KW-0812">Transmembrane</keyword>
<accession>A0A8X6WTR1</accession>
<keyword evidence="1" id="KW-1133">Transmembrane helix</keyword>
<organism evidence="2 3">
    <name type="scientific">Trichonephila inaurata madagascariensis</name>
    <dbReference type="NCBI Taxonomy" id="2747483"/>
    <lineage>
        <taxon>Eukaryota</taxon>
        <taxon>Metazoa</taxon>
        <taxon>Ecdysozoa</taxon>
        <taxon>Arthropoda</taxon>
        <taxon>Chelicerata</taxon>
        <taxon>Arachnida</taxon>
        <taxon>Araneae</taxon>
        <taxon>Araneomorphae</taxon>
        <taxon>Entelegynae</taxon>
        <taxon>Araneoidea</taxon>
        <taxon>Nephilidae</taxon>
        <taxon>Trichonephila</taxon>
        <taxon>Trichonephila inaurata</taxon>
    </lineage>
</organism>
<name>A0A8X6WTR1_9ARAC</name>
<dbReference type="EMBL" id="BMAV01001467">
    <property type="protein sequence ID" value="GFY39641.1"/>
    <property type="molecule type" value="Genomic_DNA"/>
</dbReference>
<feature type="transmembrane region" description="Helical" evidence="1">
    <location>
        <begin position="21"/>
        <end position="39"/>
    </location>
</feature>
<sequence>MLIIRHYLDIASIMESLDDHFCFAAFVNVVFSMFGLFWISFSMMSVPKEDYLHYLCPFVGQMFYLAPVGMIIFSASGANKAFSVAKEAVLSLPGKVPQHYKKLKIILRSECKRDIELTLWQTYTIHRSLFISAIGALVTYGILVATLGTVNSN</sequence>
<keyword evidence="1" id="KW-0472">Membrane</keyword>
<comment type="caution">
    <text evidence="2">The sequence shown here is derived from an EMBL/GenBank/DDBJ whole genome shotgun (WGS) entry which is preliminary data.</text>
</comment>
<proteinExistence type="predicted"/>
<dbReference type="AlphaFoldDB" id="A0A8X6WTR1"/>
<gene>
    <name evidence="2" type="primary">AVEN_262389_1</name>
    <name evidence="2" type="ORF">TNIN_199171</name>
</gene>
<keyword evidence="3" id="KW-1185">Reference proteome</keyword>
<reference evidence="2" key="1">
    <citation type="submission" date="2020-08" db="EMBL/GenBank/DDBJ databases">
        <title>Multicomponent nature underlies the extraordinary mechanical properties of spider dragline silk.</title>
        <authorList>
            <person name="Kono N."/>
            <person name="Nakamura H."/>
            <person name="Mori M."/>
            <person name="Yoshida Y."/>
            <person name="Ohtoshi R."/>
            <person name="Malay A.D."/>
            <person name="Moran D.A.P."/>
            <person name="Tomita M."/>
            <person name="Numata K."/>
            <person name="Arakawa K."/>
        </authorList>
    </citation>
    <scope>NUCLEOTIDE SEQUENCE</scope>
</reference>
<evidence type="ECO:0000313" key="2">
    <source>
        <dbReference type="EMBL" id="GFY39641.1"/>
    </source>
</evidence>